<dbReference type="Pfam" id="PF00072">
    <property type="entry name" value="Response_reg"/>
    <property type="match status" value="1"/>
</dbReference>
<keyword evidence="1 6" id="KW-0597">Phosphoprotein</keyword>
<evidence type="ECO:0000256" key="2">
    <source>
        <dbReference type="ARBA" id="ARBA00023012"/>
    </source>
</evidence>
<feature type="modified residue" description="4-aspartylphosphate" evidence="6">
    <location>
        <position position="55"/>
    </location>
</feature>
<dbReference type="InterPro" id="IPR001789">
    <property type="entry name" value="Sig_transdc_resp-reg_receiver"/>
</dbReference>
<dbReference type="InterPro" id="IPR001867">
    <property type="entry name" value="OmpR/PhoB-type_DNA-bd"/>
</dbReference>
<dbReference type="InterPro" id="IPR016032">
    <property type="entry name" value="Sig_transdc_resp-reg_C-effctor"/>
</dbReference>
<dbReference type="FunFam" id="3.40.50.2300:FF:000001">
    <property type="entry name" value="DNA-binding response regulator PhoB"/>
    <property type="match status" value="1"/>
</dbReference>
<evidence type="ECO:0000259" key="9">
    <source>
        <dbReference type="PROSITE" id="PS51755"/>
    </source>
</evidence>
<dbReference type="Proteomes" id="UP000468581">
    <property type="component" value="Unassembled WGS sequence"/>
</dbReference>
<dbReference type="Pfam" id="PF00486">
    <property type="entry name" value="Trans_reg_C"/>
    <property type="match status" value="1"/>
</dbReference>
<dbReference type="PROSITE" id="PS50110">
    <property type="entry name" value="RESPONSE_REGULATORY"/>
    <property type="match status" value="1"/>
</dbReference>
<accession>A0A6P0ULP1</accession>
<evidence type="ECO:0000313" key="10">
    <source>
        <dbReference type="EMBL" id="NER12819.1"/>
    </source>
</evidence>
<feature type="DNA-binding region" description="OmpR/PhoB-type" evidence="7">
    <location>
        <begin position="133"/>
        <end position="230"/>
    </location>
</feature>
<keyword evidence="3" id="KW-0805">Transcription regulation</keyword>
<protein>
    <submittedName>
        <fullName evidence="10">Response regulator</fullName>
    </submittedName>
</protein>
<feature type="domain" description="Response regulatory" evidence="8">
    <location>
        <begin position="6"/>
        <end position="120"/>
    </location>
</feature>
<dbReference type="InterPro" id="IPR036388">
    <property type="entry name" value="WH-like_DNA-bd_sf"/>
</dbReference>
<evidence type="ECO:0000256" key="1">
    <source>
        <dbReference type="ARBA" id="ARBA00022553"/>
    </source>
</evidence>
<dbReference type="PANTHER" id="PTHR48111">
    <property type="entry name" value="REGULATOR OF RPOS"/>
    <property type="match status" value="1"/>
</dbReference>
<keyword evidence="5" id="KW-0804">Transcription</keyword>
<keyword evidence="4 7" id="KW-0238">DNA-binding</keyword>
<organism evidence="10 11">
    <name type="scientific">Leptobacterium flavescens</name>
    <dbReference type="NCBI Taxonomy" id="472055"/>
    <lineage>
        <taxon>Bacteria</taxon>
        <taxon>Pseudomonadati</taxon>
        <taxon>Bacteroidota</taxon>
        <taxon>Flavobacteriia</taxon>
        <taxon>Flavobacteriales</taxon>
        <taxon>Flavobacteriaceae</taxon>
        <taxon>Leptobacterium</taxon>
    </lineage>
</organism>
<dbReference type="Gene3D" id="6.10.250.690">
    <property type="match status" value="1"/>
</dbReference>
<dbReference type="CDD" id="cd17574">
    <property type="entry name" value="REC_OmpR"/>
    <property type="match status" value="1"/>
</dbReference>
<keyword evidence="11" id="KW-1185">Reference proteome</keyword>
<dbReference type="AlphaFoldDB" id="A0A6P0ULP1"/>
<comment type="caution">
    <text evidence="10">The sequence shown here is derived from an EMBL/GenBank/DDBJ whole genome shotgun (WGS) entry which is preliminary data.</text>
</comment>
<dbReference type="GO" id="GO:0000156">
    <property type="term" value="F:phosphorelay response regulator activity"/>
    <property type="evidence" value="ECO:0007669"/>
    <property type="project" value="TreeGrafter"/>
</dbReference>
<dbReference type="SUPFAM" id="SSF46894">
    <property type="entry name" value="C-terminal effector domain of the bipartite response regulators"/>
    <property type="match status" value="1"/>
</dbReference>
<evidence type="ECO:0000256" key="6">
    <source>
        <dbReference type="PROSITE-ProRule" id="PRU00169"/>
    </source>
</evidence>
<dbReference type="PANTHER" id="PTHR48111:SF40">
    <property type="entry name" value="PHOSPHATE REGULON TRANSCRIPTIONAL REGULATORY PROTEIN PHOB"/>
    <property type="match status" value="1"/>
</dbReference>
<evidence type="ECO:0000313" key="11">
    <source>
        <dbReference type="Proteomes" id="UP000468581"/>
    </source>
</evidence>
<dbReference type="GO" id="GO:0006355">
    <property type="term" value="P:regulation of DNA-templated transcription"/>
    <property type="evidence" value="ECO:0007669"/>
    <property type="project" value="InterPro"/>
</dbReference>
<dbReference type="GO" id="GO:0000976">
    <property type="term" value="F:transcription cis-regulatory region binding"/>
    <property type="evidence" value="ECO:0007669"/>
    <property type="project" value="TreeGrafter"/>
</dbReference>
<dbReference type="SMART" id="SM00448">
    <property type="entry name" value="REC"/>
    <property type="match status" value="1"/>
</dbReference>
<dbReference type="Gene3D" id="1.10.10.10">
    <property type="entry name" value="Winged helix-like DNA-binding domain superfamily/Winged helix DNA-binding domain"/>
    <property type="match status" value="1"/>
</dbReference>
<evidence type="ECO:0000256" key="3">
    <source>
        <dbReference type="ARBA" id="ARBA00023015"/>
    </source>
</evidence>
<feature type="domain" description="OmpR/PhoB-type" evidence="9">
    <location>
        <begin position="133"/>
        <end position="230"/>
    </location>
</feature>
<dbReference type="CDD" id="cd00383">
    <property type="entry name" value="trans_reg_C"/>
    <property type="match status" value="1"/>
</dbReference>
<evidence type="ECO:0000256" key="7">
    <source>
        <dbReference type="PROSITE-ProRule" id="PRU01091"/>
    </source>
</evidence>
<reference evidence="10 11" key="1">
    <citation type="submission" date="2020-01" db="EMBL/GenBank/DDBJ databases">
        <title>Leptobacterium flavescens.</title>
        <authorList>
            <person name="Wang G."/>
        </authorList>
    </citation>
    <scope>NUCLEOTIDE SEQUENCE [LARGE SCALE GENOMIC DNA]</scope>
    <source>
        <strain evidence="10 11">KCTC 22160</strain>
    </source>
</reference>
<keyword evidence="2" id="KW-0902">Two-component regulatory system</keyword>
<dbReference type="SUPFAM" id="SSF52172">
    <property type="entry name" value="CheY-like"/>
    <property type="match status" value="1"/>
</dbReference>
<proteinExistence type="predicted"/>
<evidence type="ECO:0000259" key="8">
    <source>
        <dbReference type="PROSITE" id="PS50110"/>
    </source>
</evidence>
<sequence length="233" mass="26943">MKSTAKILLAEDDKNLGYILKEYLSMHNFEVILATNGKEALELFHKSKFDLCVLDIMMPVLDGFSVAQEIKKQQQEMPLVFLTAKALKIDKLKGFKIGADDYILKPVDEEELIARINAILRRTGNSNGEELLPVSFQLGDYLFDYQNQLLTYKDQKQLLTTKEADILRELCLCKGRILDRKKTLNTYWGENDYFNRRSMDVFIYKLRKYLKNDPSISIRNVHGKGFILETDGS</sequence>
<dbReference type="InterPro" id="IPR011006">
    <property type="entry name" value="CheY-like_superfamily"/>
</dbReference>
<dbReference type="RefSeq" id="WP_163605829.1">
    <property type="nucleotide sequence ID" value="NZ_JAABOO010000001.1"/>
</dbReference>
<dbReference type="PROSITE" id="PS51755">
    <property type="entry name" value="OMPR_PHOB"/>
    <property type="match status" value="1"/>
</dbReference>
<dbReference type="EMBL" id="JAABOO010000001">
    <property type="protein sequence ID" value="NER12819.1"/>
    <property type="molecule type" value="Genomic_DNA"/>
</dbReference>
<evidence type="ECO:0000256" key="4">
    <source>
        <dbReference type="ARBA" id="ARBA00023125"/>
    </source>
</evidence>
<gene>
    <name evidence="10" type="ORF">GWK08_05165</name>
</gene>
<dbReference type="GO" id="GO:0005829">
    <property type="term" value="C:cytosol"/>
    <property type="evidence" value="ECO:0007669"/>
    <property type="project" value="TreeGrafter"/>
</dbReference>
<evidence type="ECO:0000256" key="5">
    <source>
        <dbReference type="ARBA" id="ARBA00023163"/>
    </source>
</evidence>
<dbReference type="SMART" id="SM00862">
    <property type="entry name" value="Trans_reg_C"/>
    <property type="match status" value="1"/>
</dbReference>
<name>A0A6P0ULP1_9FLAO</name>
<dbReference type="GO" id="GO:0032993">
    <property type="term" value="C:protein-DNA complex"/>
    <property type="evidence" value="ECO:0007669"/>
    <property type="project" value="TreeGrafter"/>
</dbReference>
<dbReference type="Gene3D" id="3.40.50.2300">
    <property type="match status" value="1"/>
</dbReference>
<dbReference type="InterPro" id="IPR039420">
    <property type="entry name" value="WalR-like"/>
</dbReference>